<dbReference type="GeneID" id="31928448"/>
<dbReference type="EMBL" id="CP004388">
    <property type="protein sequence ID" value="AJD52884.1"/>
    <property type="molecule type" value="Genomic_DNA"/>
</dbReference>
<evidence type="ECO:0000313" key="2">
    <source>
        <dbReference type="Proteomes" id="UP000007127"/>
    </source>
</evidence>
<protein>
    <submittedName>
        <fullName evidence="1">ABC transporter substrate-binding protein</fullName>
    </submittedName>
</protein>
<dbReference type="KEGG" id="txi:TH3_13860"/>
<dbReference type="Proteomes" id="UP000007127">
    <property type="component" value="Chromosome"/>
</dbReference>
<accession>A0AB72UFD3</accession>
<dbReference type="Gene3D" id="3.40.50.2300">
    <property type="match status" value="2"/>
</dbReference>
<dbReference type="SUPFAM" id="SSF53822">
    <property type="entry name" value="Periplasmic binding protein-like I"/>
    <property type="match status" value="1"/>
</dbReference>
<dbReference type="Pfam" id="PF04392">
    <property type="entry name" value="ABC_sub_bind"/>
    <property type="match status" value="1"/>
</dbReference>
<name>A0AB72UFD3_9PROT</name>
<dbReference type="RefSeq" id="WP_007090625.1">
    <property type="nucleotide sequence ID" value="NZ_CP004388.1"/>
</dbReference>
<gene>
    <name evidence="1" type="ORF">TH3_13860</name>
</gene>
<dbReference type="PANTHER" id="PTHR35271:SF1">
    <property type="entry name" value="ABC TRANSPORTER, SUBSTRATE-BINDING LIPOPROTEIN"/>
    <property type="match status" value="1"/>
</dbReference>
<reference evidence="1 2" key="1">
    <citation type="journal article" date="2012" name="J. Bacteriol.">
        <title>Genome sequence of Thalassospira xiamenensis type strain M-5.</title>
        <authorList>
            <person name="Lai Q."/>
            <person name="Shao Z."/>
        </authorList>
    </citation>
    <scope>NUCLEOTIDE SEQUENCE [LARGE SCALE GENOMIC DNA]</scope>
    <source>
        <strain evidence="1 2">M-5</strain>
    </source>
</reference>
<dbReference type="PANTHER" id="PTHR35271">
    <property type="entry name" value="ABC TRANSPORTER, SUBSTRATE-BINDING LIPOPROTEIN-RELATED"/>
    <property type="match status" value="1"/>
</dbReference>
<proteinExistence type="predicted"/>
<dbReference type="CDD" id="cd06325">
    <property type="entry name" value="PBP1_ABC_unchar_transporter"/>
    <property type="match status" value="1"/>
</dbReference>
<evidence type="ECO:0000313" key="1">
    <source>
        <dbReference type="EMBL" id="AJD52884.1"/>
    </source>
</evidence>
<dbReference type="InterPro" id="IPR028082">
    <property type="entry name" value="Peripla_BP_I"/>
</dbReference>
<organism evidence="1 2">
    <name type="scientific">Thalassospira xiamenensis M-5 = DSM 17429</name>
    <dbReference type="NCBI Taxonomy" id="1123366"/>
    <lineage>
        <taxon>Bacteria</taxon>
        <taxon>Pseudomonadati</taxon>
        <taxon>Pseudomonadota</taxon>
        <taxon>Alphaproteobacteria</taxon>
        <taxon>Rhodospirillales</taxon>
        <taxon>Thalassospiraceae</taxon>
        <taxon>Thalassospira</taxon>
    </lineage>
</organism>
<dbReference type="InterPro" id="IPR007487">
    <property type="entry name" value="ABC_transpt-TYRBP-like"/>
</dbReference>
<dbReference type="AlphaFoldDB" id="A0AB72UFD3"/>
<sequence>MTFPRPPAFRLLGILAVLIVALSATLLPTAYAQSSKAPLKIAMILWRGETNVEQGFRAYFDENNIPVDLTIHDVARDLSRVPAIIDQIRKDPPDLVYTWGTGITSSVVGKYDAVDPAKNITDLPVVYVMVSSPWKTGIAAPAGQSRPNVTGATHIAPLAAQINAIRAYRPMDKLGVVYNSREDNSVSNVADLTELGREMGFDVLAAPLGTDDEPSPDDIAPAVAELARKGADILYIGPDNFIGNYRDTLTDAGFANGLAAFSATELEVRDGHAMLGLVSRYELVGRLAASKVEQILIGGISPADIPVETLDRFSYLIRLSSARKLKLYPPLSLLDYAEVIE</sequence>